<proteinExistence type="predicted"/>
<evidence type="ECO:0000313" key="2">
    <source>
        <dbReference type="Proteomes" id="UP001151760"/>
    </source>
</evidence>
<organism evidence="1 2">
    <name type="scientific">Tanacetum coccineum</name>
    <dbReference type="NCBI Taxonomy" id="301880"/>
    <lineage>
        <taxon>Eukaryota</taxon>
        <taxon>Viridiplantae</taxon>
        <taxon>Streptophyta</taxon>
        <taxon>Embryophyta</taxon>
        <taxon>Tracheophyta</taxon>
        <taxon>Spermatophyta</taxon>
        <taxon>Magnoliopsida</taxon>
        <taxon>eudicotyledons</taxon>
        <taxon>Gunneridae</taxon>
        <taxon>Pentapetalae</taxon>
        <taxon>asterids</taxon>
        <taxon>campanulids</taxon>
        <taxon>Asterales</taxon>
        <taxon>Asteraceae</taxon>
        <taxon>Asteroideae</taxon>
        <taxon>Anthemideae</taxon>
        <taxon>Anthemidinae</taxon>
        <taxon>Tanacetum</taxon>
    </lineage>
</organism>
<gene>
    <name evidence="1" type="ORF">Tco_1079766</name>
</gene>
<comment type="caution">
    <text evidence="1">The sequence shown here is derived from an EMBL/GenBank/DDBJ whole genome shotgun (WGS) entry which is preliminary data.</text>
</comment>
<protein>
    <submittedName>
        <fullName evidence="1">Uncharacterized protein</fullName>
    </submittedName>
</protein>
<sequence>IALDASLVTEGVVMEANLSTKGATLEASLGHEGIALNDYTGVTESSGTES</sequence>
<feature type="non-terminal residue" evidence="1">
    <location>
        <position position="1"/>
    </location>
</feature>
<accession>A0ABQ5HSV0</accession>
<reference evidence="1" key="1">
    <citation type="journal article" date="2022" name="Int. J. Mol. Sci.">
        <title>Draft Genome of Tanacetum Coccineum: Genomic Comparison of Closely Related Tanacetum-Family Plants.</title>
        <authorList>
            <person name="Yamashiro T."/>
            <person name="Shiraishi A."/>
            <person name="Nakayama K."/>
            <person name="Satake H."/>
        </authorList>
    </citation>
    <scope>NUCLEOTIDE SEQUENCE</scope>
</reference>
<reference evidence="1" key="2">
    <citation type="submission" date="2022-01" db="EMBL/GenBank/DDBJ databases">
        <authorList>
            <person name="Yamashiro T."/>
            <person name="Shiraishi A."/>
            <person name="Satake H."/>
            <person name="Nakayama K."/>
        </authorList>
    </citation>
    <scope>NUCLEOTIDE SEQUENCE</scope>
</reference>
<evidence type="ECO:0000313" key="1">
    <source>
        <dbReference type="EMBL" id="GJT90921.1"/>
    </source>
</evidence>
<name>A0ABQ5HSV0_9ASTR</name>
<dbReference type="Proteomes" id="UP001151760">
    <property type="component" value="Unassembled WGS sequence"/>
</dbReference>
<keyword evidence="2" id="KW-1185">Reference proteome</keyword>
<dbReference type="EMBL" id="BQNB010019969">
    <property type="protein sequence ID" value="GJT90921.1"/>
    <property type="molecule type" value="Genomic_DNA"/>
</dbReference>